<comment type="caution">
    <text evidence="1">The sequence shown here is derived from an EMBL/GenBank/DDBJ whole genome shotgun (WGS) entry which is preliminary data.</text>
</comment>
<accession>A0A7Y9DZ32</accession>
<organism evidence="1 2">
    <name type="scientific">Actinomycetospora corticicola</name>
    <dbReference type="NCBI Taxonomy" id="663602"/>
    <lineage>
        <taxon>Bacteria</taxon>
        <taxon>Bacillati</taxon>
        <taxon>Actinomycetota</taxon>
        <taxon>Actinomycetes</taxon>
        <taxon>Pseudonocardiales</taxon>
        <taxon>Pseudonocardiaceae</taxon>
        <taxon>Actinomycetospora</taxon>
    </lineage>
</organism>
<reference evidence="1 2" key="1">
    <citation type="submission" date="2020-07" db="EMBL/GenBank/DDBJ databases">
        <title>Sequencing the genomes of 1000 actinobacteria strains.</title>
        <authorList>
            <person name="Klenk H.-P."/>
        </authorList>
    </citation>
    <scope>NUCLEOTIDE SEQUENCE [LARGE SCALE GENOMIC DNA]</scope>
    <source>
        <strain evidence="1 2">DSM 45772</strain>
    </source>
</reference>
<name>A0A7Y9DZ32_9PSEU</name>
<evidence type="ECO:0000313" key="1">
    <source>
        <dbReference type="EMBL" id="NYD38030.1"/>
    </source>
</evidence>
<protein>
    <submittedName>
        <fullName evidence="1">Uncharacterized protein</fullName>
    </submittedName>
</protein>
<dbReference type="Proteomes" id="UP000535890">
    <property type="component" value="Unassembled WGS sequence"/>
</dbReference>
<dbReference type="AlphaFoldDB" id="A0A7Y9DZ32"/>
<dbReference type="EMBL" id="JACCBN010000001">
    <property type="protein sequence ID" value="NYD38030.1"/>
    <property type="molecule type" value="Genomic_DNA"/>
</dbReference>
<dbReference type="RefSeq" id="WP_179795531.1">
    <property type="nucleotide sequence ID" value="NZ_BAABHP010000020.1"/>
</dbReference>
<gene>
    <name evidence="1" type="ORF">BJ983_004132</name>
</gene>
<evidence type="ECO:0000313" key="2">
    <source>
        <dbReference type="Proteomes" id="UP000535890"/>
    </source>
</evidence>
<proteinExistence type="predicted"/>
<keyword evidence="2" id="KW-1185">Reference proteome</keyword>
<sequence>MYLAIADDGITLHQPDRVNELYASYKQRLTPARIHEVLVEHAGGELLPDGNHVMVPVETLRRLAAGQVDEGWDHEFSGMLSYAESKGWMSSDGTAVRAHLEREM</sequence>